<organism evidence="3 4">
    <name type="scientific">Salipaludibacillus keqinensis</name>
    <dbReference type="NCBI Taxonomy" id="2045207"/>
    <lineage>
        <taxon>Bacteria</taxon>
        <taxon>Bacillati</taxon>
        <taxon>Bacillota</taxon>
        <taxon>Bacilli</taxon>
        <taxon>Bacillales</taxon>
        <taxon>Bacillaceae</taxon>
    </lineage>
</organism>
<feature type="signal peptide" evidence="2">
    <location>
        <begin position="1"/>
        <end position="25"/>
    </location>
</feature>
<name>A0A323TUE1_9BACI</name>
<proteinExistence type="predicted"/>
<dbReference type="EMBL" id="PDOD01000002">
    <property type="protein sequence ID" value="PYZ93055.1"/>
    <property type="molecule type" value="Genomic_DNA"/>
</dbReference>
<gene>
    <name evidence="3" type="ORF">CR194_07605</name>
</gene>
<feature type="compositionally biased region" description="Acidic residues" evidence="1">
    <location>
        <begin position="27"/>
        <end position="49"/>
    </location>
</feature>
<comment type="caution">
    <text evidence="3">The sequence shown here is derived from an EMBL/GenBank/DDBJ whole genome shotgun (WGS) entry which is preliminary data.</text>
</comment>
<feature type="region of interest" description="Disordered" evidence="1">
    <location>
        <begin position="25"/>
        <end position="134"/>
    </location>
</feature>
<evidence type="ECO:0000256" key="2">
    <source>
        <dbReference type="SAM" id="SignalP"/>
    </source>
</evidence>
<feature type="chain" id="PRO_5016426180" evidence="2">
    <location>
        <begin position="26"/>
        <end position="264"/>
    </location>
</feature>
<dbReference type="OrthoDB" id="2929518at2"/>
<feature type="compositionally biased region" description="Acidic residues" evidence="1">
    <location>
        <begin position="58"/>
        <end position="134"/>
    </location>
</feature>
<keyword evidence="4" id="KW-1185">Reference proteome</keyword>
<dbReference type="RefSeq" id="WP_110609085.1">
    <property type="nucleotide sequence ID" value="NZ_PDOD01000002.1"/>
</dbReference>
<dbReference type="Proteomes" id="UP000248214">
    <property type="component" value="Unassembled WGS sequence"/>
</dbReference>
<sequence length="264" mass="29930">MNPKIALNMLMGIFLSIMIFGCATGNTDEENDPSNNESEETNNSEDVGAEENTSNGGADEENAVEDNDNEIAENENADEEIDSSNNEAEETDNAEDLDAEENMSNEVPEEEEGVEENDNEMAENENEVEEDLSEAEFDHPAAEMTFNYYQHLKNEEFEQSVSYVNTDYLHFLGLTERDYVNTYKDNQTLNDWRIEEISIRSVDEVTMDVRIPEVFEQLITQSENYIVIVDLRVSNFGEVSGVVDDVLVSVDEDGDWKIYGIVSY</sequence>
<evidence type="ECO:0000313" key="3">
    <source>
        <dbReference type="EMBL" id="PYZ93055.1"/>
    </source>
</evidence>
<accession>A0A323TUE1</accession>
<keyword evidence="2" id="KW-0732">Signal</keyword>
<protein>
    <submittedName>
        <fullName evidence="3">Uncharacterized protein</fullName>
    </submittedName>
</protein>
<dbReference type="PROSITE" id="PS51257">
    <property type="entry name" value="PROKAR_LIPOPROTEIN"/>
    <property type="match status" value="1"/>
</dbReference>
<reference evidence="3 4" key="1">
    <citation type="submission" date="2017-10" db="EMBL/GenBank/DDBJ databases">
        <title>Bacillus sp. nov., a halophilic bacterium isolated from a Keqin Lake.</title>
        <authorList>
            <person name="Wang H."/>
        </authorList>
    </citation>
    <scope>NUCLEOTIDE SEQUENCE [LARGE SCALE GENOMIC DNA]</scope>
    <source>
        <strain evidence="3 4">KQ-12</strain>
    </source>
</reference>
<evidence type="ECO:0000256" key="1">
    <source>
        <dbReference type="SAM" id="MobiDB-lite"/>
    </source>
</evidence>
<evidence type="ECO:0000313" key="4">
    <source>
        <dbReference type="Proteomes" id="UP000248214"/>
    </source>
</evidence>
<dbReference type="AlphaFoldDB" id="A0A323TUE1"/>